<name>M1DI79_SOLTU</name>
<dbReference type="InParanoid" id="M1DI79"/>
<keyword evidence="2" id="KW-1185">Reference proteome</keyword>
<reference evidence="1" key="2">
    <citation type="submission" date="2015-06" db="UniProtKB">
        <authorList>
            <consortium name="EnsemblPlants"/>
        </authorList>
    </citation>
    <scope>IDENTIFICATION</scope>
    <source>
        <strain evidence="1">DM1-3 516 R44</strain>
    </source>
</reference>
<dbReference type="PaxDb" id="4113-PGSC0003DMT400089466"/>
<dbReference type="AlphaFoldDB" id="M1DI79"/>
<protein>
    <submittedName>
        <fullName evidence="1">Uncharacterized protein</fullName>
    </submittedName>
</protein>
<dbReference type="Gramene" id="PGSC0003DMT400089466">
    <property type="protein sequence ID" value="PGSC0003DMT400089466"/>
    <property type="gene ID" value="PGSC0003DMG400039037"/>
</dbReference>
<sequence>MPPERLRYLKIEKEHEHYFAKRNEKAENNEENECLKIVESTWRVAEGSHFAFCSSMLSLEGKDQVGGKGEQSAHHRDVPRAVLCRPMTQSMTMLKDGARRR</sequence>
<dbReference type="HOGENOM" id="CLU_180376_0_0_1"/>
<reference evidence="2" key="1">
    <citation type="journal article" date="2011" name="Nature">
        <title>Genome sequence and analysis of the tuber crop potato.</title>
        <authorList>
            <consortium name="The Potato Genome Sequencing Consortium"/>
        </authorList>
    </citation>
    <scope>NUCLEOTIDE SEQUENCE [LARGE SCALE GENOMIC DNA]</scope>
    <source>
        <strain evidence="2">cv. DM1-3 516 R44</strain>
    </source>
</reference>
<accession>M1DI79</accession>
<organism evidence="1 2">
    <name type="scientific">Solanum tuberosum</name>
    <name type="common">Potato</name>
    <dbReference type="NCBI Taxonomy" id="4113"/>
    <lineage>
        <taxon>Eukaryota</taxon>
        <taxon>Viridiplantae</taxon>
        <taxon>Streptophyta</taxon>
        <taxon>Embryophyta</taxon>
        <taxon>Tracheophyta</taxon>
        <taxon>Spermatophyta</taxon>
        <taxon>Magnoliopsida</taxon>
        <taxon>eudicotyledons</taxon>
        <taxon>Gunneridae</taxon>
        <taxon>Pentapetalae</taxon>
        <taxon>asterids</taxon>
        <taxon>lamiids</taxon>
        <taxon>Solanales</taxon>
        <taxon>Solanaceae</taxon>
        <taxon>Solanoideae</taxon>
        <taxon>Solaneae</taxon>
        <taxon>Solanum</taxon>
    </lineage>
</organism>
<evidence type="ECO:0000313" key="2">
    <source>
        <dbReference type="Proteomes" id="UP000011115"/>
    </source>
</evidence>
<dbReference type="Proteomes" id="UP000011115">
    <property type="component" value="Unassembled WGS sequence"/>
</dbReference>
<evidence type="ECO:0000313" key="1">
    <source>
        <dbReference type="EnsemblPlants" id="PGSC0003DMT400089466"/>
    </source>
</evidence>
<dbReference type="EnsemblPlants" id="PGSC0003DMT400089466">
    <property type="protein sequence ID" value="PGSC0003DMT400089466"/>
    <property type="gene ID" value="PGSC0003DMG400039037"/>
</dbReference>
<proteinExistence type="predicted"/>